<dbReference type="EMBL" id="FPCA01000001">
    <property type="protein sequence ID" value="SFU43503.1"/>
    <property type="molecule type" value="Genomic_DNA"/>
</dbReference>
<gene>
    <name evidence="6" type="ORF">SAMN04487941_0721</name>
</gene>
<dbReference type="GO" id="GO:0000166">
    <property type="term" value="F:nucleotide binding"/>
    <property type="evidence" value="ECO:0007669"/>
    <property type="project" value="InterPro"/>
</dbReference>
<dbReference type="InterPro" id="IPR004104">
    <property type="entry name" value="Gfo/Idh/MocA-like_OxRdtase_C"/>
</dbReference>
<dbReference type="InterPro" id="IPR000683">
    <property type="entry name" value="Gfo/Idh/MocA-like_OxRdtase_N"/>
</dbReference>
<dbReference type="PANTHER" id="PTHR22604:SF105">
    <property type="entry name" value="TRANS-1,2-DIHYDROBENZENE-1,2-DIOL DEHYDROGENASE"/>
    <property type="match status" value="1"/>
</dbReference>
<feature type="domain" description="GFO/IDH/MocA-like oxidoreductase" evidence="5">
    <location>
        <begin position="178"/>
        <end position="287"/>
    </location>
</feature>
<dbReference type="SUPFAM" id="SSF55347">
    <property type="entry name" value="Glyceraldehyde-3-phosphate dehydrogenase-like, C-terminal domain"/>
    <property type="match status" value="1"/>
</dbReference>
<dbReference type="PANTHER" id="PTHR22604">
    <property type="entry name" value="OXIDOREDUCTASES"/>
    <property type="match status" value="1"/>
</dbReference>
<keyword evidence="7" id="KW-1185">Reference proteome</keyword>
<evidence type="ECO:0000313" key="6">
    <source>
        <dbReference type="EMBL" id="SFU43503.1"/>
    </source>
</evidence>
<dbReference type="InterPro" id="IPR006311">
    <property type="entry name" value="TAT_signal"/>
</dbReference>
<dbReference type="RefSeq" id="WP_068839680.1">
    <property type="nucleotide sequence ID" value="NZ_BMXC01000001.1"/>
</dbReference>
<dbReference type="AlphaFoldDB" id="A0A1I7G505"/>
<dbReference type="Pfam" id="PF01408">
    <property type="entry name" value="GFO_IDH_MocA"/>
    <property type="match status" value="1"/>
</dbReference>
<dbReference type="InterPro" id="IPR036291">
    <property type="entry name" value="NAD(P)-bd_dom_sf"/>
</dbReference>
<dbReference type="Pfam" id="PF02894">
    <property type="entry name" value="GFO_IDH_MocA_C"/>
    <property type="match status" value="1"/>
</dbReference>
<evidence type="ECO:0000256" key="1">
    <source>
        <dbReference type="ARBA" id="ARBA00010928"/>
    </source>
</evidence>
<evidence type="ECO:0000259" key="3">
    <source>
        <dbReference type="Pfam" id="PF01408"/>
    </source>
</evidence>
<protein>
    <submittedName>
        <fullName evidence="6">Predicted dehydrogenase</fullName>
    </submittedName>
</protein>
<evidence type="ECO:0000313" key="7">
    <source>
        <dbReference type="Proteomes" id="UP000182491"/>
    </source>
</evidence>
<feature type="domain" description="Gfo/Idh/MocA-like oxidoreductase N-terminal" evidence="3">
    <location>
        <begin position="47"/>
        <end position="170"/>
    </location>
</feature>
<dbReference type="OrthoDB" id="9795543at2"/>
<evidence type="ECO:0000259" key="4">
    <source>
        <dbReference type="Pfam" id="PF02894"/>
    </source>
</evidence>
<name>A0A1I7G505_9BACT</name>
<feature type="domain" description="Gfo/Idh/MocA-like oxidoreductase C-terminal" evidence="4">
    <location>
        <begin position="324"/>
        <end position="372"/>
    </location>
</feature>
<keyword evidence="2" id="KW-0560">Oxidoreductase</keyword>
<dbReference type="Pfam" id="PF22725">
    <property type="entry name" value="GFO_IDH_MocA_C3"/>
    <property type="match status" value="1"/>
</dbReference>
<dbReference type="Gene3D" id="3.40.50.720">
    <property type="entry name" value="NAD(P)-binding Rossmann-like Domain"/>
    <property type="match status" value="1"/>
</dbReference>
<dbReference type="PROSITE" id="PS51318">
    <property type="entry name" value="TAT"/>
    <property type="match status" value="1"/>
</dbReference>
<comment type="similarity">
    <text evidence="1">Belongs to the Gfo/Idh/MocA family.</text>
</comment>
<dbReference type="InterPro" id="IPR050984">
    <property type="entry name" value="Gfo/Idh/MocA_domain"/>
</dbReference>
<sequence>MTTSEFLFRNNRRRFLKTFSLAMGTAALGAPLAFGQFGTSPQRKKLGIALVGLGNYSTGQLAPALQETDYCYLAGIVTGTPSKVTEWKQKYNIPDKNVYNYDNFDQIASNKDIDIVYVVLPNALHAEYTIRAAQAKKHVICEKPMATSVEDCQRMIDACNKNNVKLSIGYRLHFEPHHQRVMELGQQQVYGPVKNIEANFSFVTDDPDQWRLDKELAGGGPLMDLGIYCVQGATYTVGQTPAAVTAQFGKVTKPTFFDEVEETITWQMEFPGGAVANCSTSYNGRGNRLFGRATKGSWELNPAFSYSGIQGKTSEGPMNLPNVNQQARQMDAFANCILENKQTSVPGEMGLRDVRVLMAIYEAARTGKKVMI</sequence>
<dbReference type="InterPro" id="IPR055170">
    <property type="entry name" value="GFO_IDH_MocA-like_dom"/>
</dbReference>
<accession>A0A1I7G505</accession>
<dbReference type="STRING" id="388950.GCA_001611675_03856"/>
<evidence type="ECO:0000259" key="5">
    <source>
        <dbReference type="Pfam" id="PF22725"/>
    </source>
</evidence>
<dbReference type="Proteomes" id="UP000182491">
    <property type="component" value="Unassembled WGS sequence"/>
</dbReference>
<dbReference type="GO" id="GO:0016491">
    <property type="term" value="F:oxidoreductase activity"/>
    <property type="evidence" value="ECO:0007669"/>
    <property type="project" value="UniProtKB-KW"/>
</dbReference>
<evidence type="ECO:0000256" key="2">
    <source>
        <dbReference type="ARBA" id="ARBA00023002"/>
    </source>
</evidence>
<organism evidence="6 7">
    <name type="scientific">Pontibacter akesuensis</name>
    <dbReference type="NCBI Taxonomy" id="388950"/>
    <lineage>
        <taxon>Bacteria</taxon>
        <taxon>Pseudomonadati</taxon>
        <taxon>Bacteroidota</taxon>
        <taxon>Cytophagia</taxon>
        <taxon>Cytophagales</taxon>
        <taxon>Hymenobacteraceae</taxon>
        <taxon>Pontibacter</taxon>
    </lineage>
</organism>
<dbReference type="InterPro" id="IPR008354">
    <property type="entry name" value="Glc-Fru_OxRdtase_bac"/>
</dbReference>
<dbReference type="Gene3D" id="3.30.360.10">
    <property type="entry name" value="Dihydrodipicolinate Reductase, domain 2"/>
    <property type="match status" value="1"/>
</dbReference>
<dbReference type="SUPFAM" id="SSF51735">
    <property type="entry name" value="NAD(P)-binding Rossmann-fold domains"/>
    <property type="match status" value="1"/>
</dbReference>
<proteinExistence type="inferred from homology"/>
<dbReference type="PRINTS" id="PR01775">
    <property type="entry name" value="GLFROXRDTASE"/>
</dbReference>
<reference evidence="7" key="1">
    <citation type="submission" date="2016-10" db="EMBL/GenBank/DDBJ databases">
        <authorList>
            <person name="Varghese N."/>
        </authorList>
    </citation>
    <scope>NUCLEOTIDE SEQUENCE [LARGE SCALE GENOMIC DNA]</scope>
    <source>
        <strain evidence="7">DSM 18820</strain>
    </source>
</reference>